<name>A0ACB9HCZ2_9ASTR</name>
<comment type="caution">
    <text evidence="1">The sequence shown here is derived from an EMBL/GenBank/DDBJ whole genome shotgun (WGS) entry which is preliminary data.</text>
</comment>
<organism evidence="1 2">
    <name type="scientific">Smallanthus sonchifolius</name>
    <dbReference type="NCBI Taxonomy" id="185202"/>
    <lineage>
        <taxon>Eukaryota</taxon>
        <taxon>Viridiplantae</taxon>
        <taxon>Streptophyta</taxon>
        <taxon>Embryophyta</taxon>
        <taxon>Tracheophyta</taxon>
        <taxon>Spermatophyta</taxon>
        <taxon>Magnoliopsida</taxon>
        <taxon>eudicotyledons</taxon>
        <taxon>Gunneridae</taxon>
        <taxon>Pentapetalae</taxon>
        <taxon>asterids</taxon>
        <taxon>campanulids</taxon>
        <taxon>Asterales</taxon>
        <taxon>Asteraceae</taxon>
        <taxon>Asteroideae</taxon>
        <taxon>Heliantheae alliance</taxon>
        <taxon>Millerieae</taxon>
        <taxon>Smallanthus</taxon>
    </lineage>
</organism>
<dbReference type="Proteomes" id="UP001056120">
    <property type="component" value="Linkage Group LG12"/>
</dbReference>
<accession>A0ACB9HCZ2</accession>
<reference evidence="2" key="1">
    <citation type="journal article" date="2022" name="Mol. Ecol. Resour.">
        <title>The genomes of chicory, endive, great burdock and yacon provide insights into Asteraceae palaeo-polyploidization history and plant inulin production.</title>
        <authorList>
            <person name="Fan W."/>
            <person name="Wang S."/>
            <person name="Wang H."/>
            <person name="Wang A."/>
            <person name="Jiang F."/>
            <person name="Liu H."/>
            <person name="Zhao H."/>
            <person name="Xu D."/>
            <person name="Zhang Y."/>
        </authorList>
    </citation>
    <scope>NUCLEOTIDE SEQUENCE [LARGE SCALE GENOMIC DNA]</scope>
    <source>
        <strain evidence="2">cv. Yunnan</strain>
    </source>
</reference>
<evidence type="ECO:0000313" key="1">
    <source>
        <dbReference type="EMBL" id="KAI3793594.1"/>
    </source>
</evidence>
<dbReference type="EMBL" id="CM042029">
    <property type="protein sequence ID" value="KAI3793594.1"/>
    <property type="molecule type" value="Genomic_DNA"/>
</dbReference>
<proteinExistence type="predicted"/>
<gene>
    <name evidence="1" type="ORF">L1987_36214</name>
</gene>
<keyword evidence="2" id="KW-1185">Reference proteome</keyword>
<protein>
    <submittedName>
        <fullName evidence="1">Uncharacterized protein</fullName>
    </submittedName>
</protein>
<reference evidence="1 2" key="2">
    <citation type="journal article" date="2022" name="Mol. Ecol. Resour.">
        <title>The genomes of chicory, endive, great burdock and yacon provide insights into Asteraceae paleo-polyploidization history and plant inulin production.</title>
        <authorList>
            <person name="Fan W."/>
            <person name="Wang S."/>
            <person name="Wang H."/>
            <person name="Wang A."/>
            <person name="Jiang F."/>
            <person name="Liu H."/>
            <person name="Zhao H."/>
            <person name="Xu D."/>
            <person name="Zhang Y."/>
        </authorList>
    </citation>
    <scope>NUCLEOTIDE SEQUENCE [LARGE SCALE GENOMIC DNA]</scope>
    <source>
        <strain evidence="2">cv. Yunnan</strain>
        <tissue evidence="1">Leaves</tissue>
    </source>
</reference>
<evidence type="ECO:0000313" key="2">
    <source>
        <dbReference type="Proteomes" id="UP001056120"/>
    </source>
</evidence>
<sequence>MGCFSLFPCFTSSKHQKLNNKYSSSSSAADQGCKKNGQTVLIKVPTEESTNIGSLQSPVSKSRDNSEGQVINDSDSNKDISTEHVEILSLESKEDKVKKGFGKLGLLVQLENAKERDNGNNKENGKLGVVEQIENQRKKEKQDNSGNRVEIETDNKIEMVPIEEDHKVHIELDKEVKQEVQSRAISDSSVSSYISYPPMHRYHNSVINEDEDQVVIQEDSSESLFSLSVDPRRQSKRCPVEVDDKEVNSPLETTSSPNENDNNHTIDSLLNPIENLAQWKTLNAMPPTLSFDLNQEKENFYLEQEDIPIPVSEDPSFKVLDQKGKVKNNTAVTTSLSSWLVDPEKSITASKDESQYSTGNSYSYSDATSWKSFDDRPILGAWTIDEVKQISARSSPRKSPCRNPDETPIIGTVGSYWSHTMQAADSSSSCTSPLVMSAKSRRNRQGTPTTDPAVTWWIAFTSRLRPKQREGEGDGDGNDDESVDDARREWRVMDE</sequence>